<evidence type="ECO:0000313" key="16">
    <source>
        <dbReference type="Proteomes" id="UP000239002"/>
    </source>
</evidence>
<evidence type="ECO:0000256" key="11">
    <source>
        <dbReference type="ARBA" id="ARBA00023049"/>
    </source>
</evidence>
<evidence type="ECO:0000256" key="6">
    <source>
        <dbReference type="ARBA" id="ARBA00022438"/>
    </source>
</evidence>
<dbReference type="AlphaFoldDB" id="A0A2S6IL48"/>
<keyword evidence="6 15" id="KW-0031">Aminopeptidase</keyword>
<dbReference type="SUPFAM" id="SSF55486">
    <property type="entry name" value="Metalloproteases ('zincins'), catalytic domain"/>
    <property type="match status" value="1"/>
</dbReference>
<dbReference type="SUPFAM" id="SSF63737">
    <property type="entry name" value="Leukotriene A4 hydrolase N-terminal domain"/>
    <property type="match status" value="1"/>
</dbReference>
<dbReference type="GO" id="GO:0016285">
    <property type="term" value="F:alanyl aminopeptidase activity"/>
    <property type="evidence" value="ECO:0007669"/>
    <property type="project" value="UniProtKB-EC"/>
</dbReference>
<reference evidence="15 16" key="1">
    <citation type="submission" date="2018-02" db="EMBL/GenBank/DDBJ databases">
        <title>Genomic Encyclopedia of Archaeal and Bacterial Type Strains, Phase II (KMG-II): from individual species to whole genera.</title>
        <authorList>
            <person name="Goeker M."/>
        </authorList>
    </citation>
    <scope>NUCLEOTIDE SEQUENCE [LARGE SCALE GENOMIC DNA]</scope>
    <source>
        <strain evidence="15 16">DSM 16809</strain>
    </source>
</reference>
<evidence type="ECO:0000256" key="5">
    <source>
        <dbReference type="ARBA" id="ARBA00015611"/>
    </source>
</evidence>
<dbReference type="GO" id="GO:0042277">
    <property type="term" value="F:peptide binding"/>
    <property type="evidence" value="ECO:0007669"/>
    <property type="project" value="TreeGrafter"/>
</dbReference>
<evidence type="ECO:0000256" key="1">
    <source>
        <dbReference type="ARBA" id="ARBA00000098"/>
    </source>
</evidence>
<evidence type="ECO:0000313" key="15">
    <source>
        <dbReference type="EMBL" id="PPK94939.1"/>
    </source>
</evidence>
<dbReference type="GO" id="GO:0006508">
    <property type="term" value="P:proteolysis"/>
    <property type="evidence" value="ECO:0007669"/>
    <property type="project" value="UniProtKB-KW"/>
</dbReference>
<keyword evidence="10" id="KW-0862">Zinc</keyword>
<dbReference type="EC" id="3.4.11.2" evidence="4"/>
<dbReference type="PRINTS" id="PR00756">
    <property type="entry name" value="ALADIPTASE"/>
</dbReference>
<dbReference type="GO" id="GO:0005737">
    <property type="term" value="C:cytoplasm"/>
    <property type="evidence" value="ECO:0007669"/>
    <property type="project" value="TreeGrafter"/>
</dbReference>
<evidence type="ECO:0000256" key="3">
    <source>
        <dbReference type="ARBA" id="ARBA00010136"/>
    </source>
</evidence>
<dbReference type="InterPro" id="IPR001930">
    <property type="entry name" value="Peptidase_M1"/>
</dbReference>
<evidence type="ECO:0000256" key="9">
    <source>
        <dbReference type="ARBA" id="ARBA00022801"/>
    </source>
</evidence>
<keyword evidence="11" id="KW-0482">Metalloprotease</keyword>
<evidence type="ECO:0000256" key="12">
    <source>
        <dbReference type="SAM" id="Phobius"/>
    </source>
</evidence>
<feature type="transmembrane region" description="Helical" evidence="12">
    <location>
        <begin position="21"/>
        <end position="43"/>
    </location>
</feature>
<keyword evidence="12" id="KW-0812">Transmembrane</keyword>
<dbReference type="Gene3D" id="2.60.40.1730">
    <property type="entry name" value="tricorn interacting facor f3 domain"/>
    <property type="match status" value="1"/>
</dbReference>
<keyword evidence="9" id="KW-0378">Hydrolase</keyword>
<dbReference type="InterPro" id="IPR050344">
    <property type="entry name" value="Peptidase_M1_aminopeptidases"/>
</dbReference>
<dbReference type="GO" id="GO:0070006">
    <property type="term" value="F:metalloaminopeptidase activity"/>
    <property type="evidence" value="ECO:0007669"/>
    <property type="project" value="TreeGrafter"/>
</dbReference>
<dbReference type="GO" id="GO:0016020">
    <property type="term" value="C:membrane"/>
    <property type="evidence" value="ECO:0007669"/>
    <property type="project" value="TreeGrafter"/>
</dbReference>
<dbReference type="InterPro" id="IPR045357">
    <property type="entry name" value="Aminopeptidase_N-like_N"/>
</dbReference>
<evidence type="ECO:0000256" key="2">
    <source>
        <dbReference type="ARBA" id="ARBA00001947"/>
    </source>
</evidence>
<dbReference type="Proteomes" id="UP000239002">
    <property type="component" value="Unassembled WGS sequence"/>
</dbReference>
<comment type="catalytic activity">
    <reaction evidence="1">
        <text>Release of an N-terminal amino acid, Xaa-|-Yaa- from a peptide, amide or arylamide. Xaa is preferably Ala, but may be most amino acids including Pro (slow action). When a terminal hydrophobic residue is followed by a prolyl residue, the two may be released as an intact Xaa-Pro dipeptide.</text>
        <dbReference type="EC" id="3.4.11.2"/>
    </reaction>
</comment>
<dbReference type="PANTHER" id="PTHR11533:SF174">
    <property type="entry name" value="PUROMYCIN-SENSITIVE AMINOPEPTIDASE-RELATED"/>
    <property type="match status" value="1"/>
</dbReference>
<evidence type="ECO:0000256" key="4">
    <source>
        <dbReference type="ARBA" id="ARBA00012564"/>
    </source>
</evidence>
<dbReference type="InterPro" id="IPR014782">
    <property type="entry name" value="Peptidase_M1_dom"/>
</dbReference>
<keyword evidence="12" id="KW-0472">Membrane</keyword>
<evidence type="ECO:0000256" key="10">
    <source>
        <dbReference type="ARBA" id="ARBA00022833"/>
    </source>
</evidence>
<feature type="domain" description="Peptidase M1 membrane alanine aminopeptidase" evidence="13">
    <location>
        <begin position="263"/>
        <end position="465"/>
    </location>
</feature>
<dbReference type="InterPro" id="IPR042097">
    <property type="entry name" value="Aminopeptidase_N-like_N_sf"/>
</dbReference>
<comment type="cofactor">
    <cofactor evidence="2">
        <name>Zn(2+)</name>
        <dbReference type="ChEBI" id="CHEBI:29105"/>
    </cofactor>
</comment>
<dbReference type="GO" id="GO:0008270">
    <property type="term" value="F:zinc ion binding"/>
    <property type="evidence" value="ECO:0007669"/>
    <property type="project" value="InterPro"/>
</dbReference>
<evidence type="ECO:0000259" key="14">
    <source>
        <dbReference type="Pfam" id="PF17900"/>
    </source>
</evidence>
<comment type="similarity">
    <text evidence="3">Belongs to the peptidase M1 family.</text>
</comment>
<keyword evidence="16" id="KW-1185">Reference proteome</keyword>
<dbReference type="Gene3D" id="1.10.390.10">
    <property type="entry name" value="Neutral Protease Domain 2"/>
    <property type="match status" value="1"/>
</dbReference>
<dbReference type="GO" id="GO:0043171">
    <property type="term" value="P:peptide catabolic process"/>
    <property type="evidence" value="ECO:0007669"/>
    <property type="project" value="TreeGrafter"/>
</dbReference>
<evidence type="ECO:0000259" key="13">
    <source>
        <dbReference type="Pfam" id="PF01433"/>
    </source>
</evidence>
<accession>A0A2S6IL48</accession>
<keyword evidence="8" id="KW-0479">Metal-binding</keyword>
<dbReference type="CDD" id="cd09603">
    <property type="entry name" value="M1_APN_like"/>
    <property type="match status" value="1"/>
</dbReference>
<name>A0A2S6IL48_9FLAO</name>
<keyword evidence="12" id="KW-1133">Transmembrane helix</keyword>
<dbReference type="PANTHER" id="PTHR11533">
    <property type="entry name" value="PROTEASE M1 ZINC METALLOPROTEASE"/>
    <property type="match status" value="1"/>
</dbReference>
<evidence type="ECO:0000256" key="7">
    <source>
        <dbReference type="ARBA" id="ARBA00022670"/>
    </source>
</evidence>
<keyword evidence="7" id="KW-0645">Protease</keyword>
<evidence type="ECO:0000256" key="8">
    <source>
        <dbReference type="ARBA" id="ARBA00022723"/>
    </source>
</evidence>
<dbReference type="EMBL" id="PTJE01000003">
    <property type="protein sequence ID" value="PPK94939.1"/>
    <property type="molecule type" value="Genomic_DNA"/>
</dbReference>
<dbReference type="GO" id="GO:0005615">
    <property type="term" value="C:extracellular space"/>
    <property type="evidence" value="ECO:0007669"/>
    <property type="project" value="TreeGrafter"/>
</dbReference>
<dbReference type="Pfam" id="PF01433">
    <property type="entry name" value="Peptidase_M1"/>
    <property type="match status" value="1"/>
</dbReference>
<organism evidence="15 16">
    <name type="scientific">Nonlabens xylanidelens</name>
    <dbReference type="NCBI Taxonomy" id="191564"/>
    <lineage>
        <taxon>Bacteria</taxon>
        <taxon>Pseudomonadati</taxon>
        <taxon>Bacteroidota</taxon>
        <taxon>Flavobacteriia</taxon>
        <taxon>Flavobacteriales</taxon>
        <taxon>Flavobacteriaceae</taxon>
        <taxon>Nonlabens</taxon>
    </lineage>
</organism>
<dbReference type="Pfam" id="PF17900">
    <property type="entry name" value="Peptidase_M1_N"/>
    <property type="match status" value="1"/>
</dbReference>
<dbReference type="InterPro" id="IPR027268">
    <property type="entry name" value="Peptidase_M4/M1_CTD_sf"/>
</dbReference>
<comment type="caution">
    <text evidence="15">The sequence shown here is derived from an EMBL/GenBank/DDBJ whole genome shotgun (WGS) entry which is preliminary data.</text>
</comment>
<feature type="domain" description="Aminopeptidase N-like N-terminal" evidence="14">
    <location>
        <begin position="62"/>
        <end position="226"/>
    </location>
</feature>
<proteinExistence type="inferred from homology"/>
<sequence length="727" mass="83179">MVVIVLSLIKVKHDSLGVNCGTSFVFFALMKWITLVALLGAYFSQSQNTPSQLTTVDFKQADVSINLDANSNEITGTIDYNLEILNDALSIFLDAKNLVSYSALLDNKEVKMIYDGKKLVVQAPFKAGEEHDLKISFTSYPSKAMYHIDIDDDRLWDQVWTQGQGKYTSNWLPSIDDMNDKIIWNTSITAPSSKLAVANGVLKNVTNGADVKTWKYTMQKPMSSYLLAVVVGDYEVKKENSSSGAALEYYYYKNQGDKVATTYQHSKEIFDFLEGEIGVAFPWQDYKQIPVKDFLYSGMENTGLTVFSDVFFTDALGANDRSYVNVNAHELAHQWFGDLVTETDAKHHWLHEGFASYYALLAEKDLYGNSYFQHQLYEYAEALNEQTARGKSTALLDPKANSLTFYQHGAWALHALKDKVGEFSFRESVTQYLIKNKYSNVTTNDFLDIVEEVSNQNLDEFKAIWLTSTTFPTADALQILRKEPIMEDFLQLAARRISSFDESYYSYKETLEKPVELELVKEMVAQLSIHNTNKKYELLRAAATLDNVEVNQLIVLSTPSINVENRELIKSMLNDNSYVTRESALFLLWNDVSDKRTFLEETKQQWNDMNSSLDMAWIVLALNSSGYSNEELLPLLTRLQSYTGPVYGTETRTAAFDYLINLDAMSQQNYIDLMQASLHHVWRFYENARDILKAQYKRENGKFLIDQSFDHFNTENQKRLKKIIDIK</sequence>
<gene>
    <name evidence="15" type="ORF">LY01_01692</name>
</gene>
<protein>
    <recommendedName>
        <fullName evidence="5">Aminopeptidase N</fullName>
        <ecNumber evidence="4">3.4.11.2</ecNumber>
    </recommendedName>
</protein>